<protein>
    <submittedName>
        <fullName evidence="1">Uncharacterized protein</fullName>
    </submittedName>
</protein>
<sequence length="66" mass="7457">MTRFCHSKLVLMTQLVDKSLILNGALGGTRTPDTLVRSQVLYPAELRAQWGMDLIFCHLLLVDIEN</sequence>
<dbReference type="AlphaFoldDB" id="A0A0W0RQ13"/>
<gene>
    <name evidence="1" type="ORF">Lboz_1777</name>
</gene>
<accession>A0A0W0RQ13</accession>
<evidence type="ECO:0000313" key="1">
    <source>
        <dbReference type="EMBL" id="KTC73131.1"/>
    </source>
</evidence>
<dbReference type="EMBL" id="LNXU01000019">
    <property type="protein sequence ID" value="KTC73131.1"/>
    <property type="molecule type" value="Genomic_DNA"/>
</dbReference>
<name>A0A0W0RQ13_LEGBO</name>
<comment type="caution">
    <text evidence="1">The sequence shown here is derived from an EMBL/GenBank/DDBJ whole genome shotgun (WGS) entry which is preliminary data.</text>
</comment>
<organism evidence="1 2">
    <name type="scientific">Legionella bozemanae</name>
    <name type="common">Fluoribacter bozemanae</name>
    <dbReference type="NCBI Taxonomy" id="447"/>
    <lineage>
        <taxon>Bacteria</taxon>
        <taxon>Pseudomonadati</taxon>
        <taxon>Pseudomonadota</taxon>
        <taxon>Gammaproteobacteria</taxon>
        <taxon>Legionellales</taxon>
        <taxon>Legionellaceae</taxon>
        <taxon>Legionella</taxon>
    </lineage>
</organism>
<reference evidence="1 2" key="1">
    <citation type="submission" date="2015-11" db="EMBL/GenBank/DDBJ databases">
        <title>Genomic analysis of 38 Legionella species identifies large and diverse effector repertoires.</title>
        <authorList>
            <person name="Burstein D."/>
            <person name="Amaro F."/>
            <person name="Zusman T."/>
            <person name="Lifshitz Z."/>
            <person name="Cohen O."/>
            <person name="Gilbert J.A."/>
            <person name="Pupko T."/>
            <person name="Shuman H.A."/>
            <person name="Segal G."/>
        </authorList>
    </citation>
    <scope>NUCLEOTIDE SEQUENCE [LARGE SCALE GENOMIC DNA]</scope>
    <source>
        <strain evidence="1 2">WIGA</strain>
    </source>
</reference>
<dbReference type="AntiFam" id="ANF00012">
    <property type="entry name" value="tRNA translation"/>
</dbReference>
<proteinExistence type="predicted"/>
<evidence type="ECO:0000313" key="2">
    <source>
        <dbReference type="Proteomes" id="UP000054695"/>
    </source>
</evidence>
<keyword evidence="2" id="KW-1185">Reference proteome</keyword>
<dbReference type="Proteomes" id="UP000054695">
    <property type="component" value="Unassembled WGS sequence"/>
</dbReference>